<reference evidence="1 2" key="1">
    <citation type="journal article" date="2023" name="bioRxiv">
        <title>An intranuclear bacterial parasite of deep-sea mussels expresses apoptosis inhibitors acquired from its host.</title>
        <authorList>
            <person name="Gonzalez Porras M.A."/>
            <person name="Assie A."/>
            <person name="Tietjen M."/>
            <person name="Violette M."/>
            <person name="Kleiner M."/>
            <person name="Gruber-Vodicka H."/>
            <person name="Dubilier N."/>
            <person name="Leisch N."/>
        </authorList>
    </citation>
    <scope>NUCLEOTIDE SEQUENCE [LARGE SCALE GENOMIC DNA]</scope>
    <source>
        <strain evidence="1">IAP13</strain>
    </source>
</reference>
<keyword evidence="2" id="KW-1185">Reference proteome</keyword>
<proteinExistence type="predicted"/>
<evidence type="ECO:0000313" key="2">
    <source>
        <dbReference type="Proteomes" id="UP001178148"/>
    </source>
</evidence>
<dbReference type="EMBL" id="JASXSV010000004">
    <property type="protein sequence ID" value="MDP0588432.1"/>
    <property type="molecule type" value="Genomic_DNA"/>
</dbReference>
<name>A0AA90SCR9_9GAMM</name>
<protein>
    <submittedName>
        <fullName evidence="1">Uncharacterized protein</fullName>
    </submittedName>
</protein>
<dbReference type="AlphaFoldDB" id="A0AA90SCR9"/>
<organism evidence="1 2">
    <name type="scientific">Candidatus Endonucleibacter bathymodioli</name>
    <dbReference type="NCBI Taxonomy" id="539814"/>
    <lineage>
        <taxon>Bacteria</taxon>
        <taxon>Pseudomonadati</taxon>
        <taxon>Pseudomonadota</taxon>
        <taxon>Gammaproteobacteria</taxon>
        <taxon>Oceanospirillales</taxon>
        <taxon>Endozoicomonadaceae</taxon>
        <taxon>Candidatus Endonucleibacter</taxon>
    </lineage>
</organism>
<gene>
    <name evidence="1" type="ORF">QS748_04285</name>
</gene>
<dbReference type="Proteomes" id="UP001178148">
    <property type="component" value="Unassembled WGS sequence"/>
</dbReference>
<accession>A0AA90SCR9</accession>
<evidence type="ECO:0000313" key="1">
    <source>
        <dbReference type="EMBL" id="MDP0588432.1"/>
    </source>
</evidence>
<dbReference type="PANTHER" id="PTHR42927:SF1">
    <property type="entry name" value="HELICASE SUPERFAMILY 1 AND 2 DOMAIN-CONTAINING PROTEIN"/>
    <property type="match status" value="1"/>
</dbReference>
<comment type="caution">
    <text evidence="1">The sequence shown here is derived from an EMBL/GenBank/DDBJ whole genome shotgun (WGS) entry which is preliminary data.</text>
</comment>
<dbReference type="PANTHER" id="PTHR42927">
    <property type="entry name" value="HELICASE SUPERFAMILY 1 AND 2 DOMAIN-CONTAINING PROTEIN"/>
    <property type="match status" value="1"/>
</dbReference>
<sequence>MSRLNRSAPKLGKKTEDLFILDFFNNVDDIKTAFDPFYTATSLSEATDINVLHELKDVLDDVGIYDWHEVEDFVARYFNNEDADSLSPIIDVAANRFNAELELENDDKIDFKIKAKQFVKIYGQMASIMPFE</sequence>